<dbReference type="Proteomes" id="UP000784294">
    <property type="component" value="Unassembled WGS sequence"/>
</dbReference>
<dbReference type="OrthoDB" id="10018185at2759"/>
<organism evidence="1 2">
    <name type="scientific">Protopolystoma xenopodis</name>
    <dbReference type="NCBI Taxonomy" id="117903"/>
    <lineage>
        <taxon>Eukaryota</taxon>
        <taxon>Metazoa</taxon>
        <taxon>Spiralia</taxon>
        <taxon>Lophotrochozoa</taxon>
        <taxon>Platyhelminthes</taxon>
        <taxon>Monogenea</taxon>
        <taxon>Polyopisthocotylea</taxon>
        <taxon>Polystomatidea</taxon>
        <taxon>Polystomatidae</taxon>
        <taxon>Protopolystoma</taxon>
    </lineage>
</organism>
<protein>
    <submittedName>
        <fullName evidence="1">Uncharacterized protein</fullName>
    </submittedName>
</protein>
<evidence type="ECO:0000313" key="1">
    <source>
        <dbReference type="EMBL" id="VEL18570.1"/>
    </source>
</evidence>
<gene>
    <name evidence="1" type="ORF">PXEA_LOCUS12010</name>
</gene>
<comment type="caution">
    <text evidence="1">The sequence shown here is derived from an EMBL/GenBank/DDBJ whole genome shotgun (WGS) entry which is preliminary data.</text>
</comment>
<name>A0A3S5FDF9_9PLAT</name>
<proteinExistence type="predicted"/>
<accession>A0A3S5FDF9</accession>
<dbReference type="InterPro" id="IPR011042">
    <property type="entry name" value="6-blade_b-propeller_TolB-like"/>
</dbReference>
<dbReference type="EMBL" id="CAAALY010037590">
    <property type="protein sequence ID" value="VEL18570.1"/>
    <property type="molecule type" value="Genomic_DNA"/>
</dbReference>
<dbReference type="AlphaFoldDB" id="A0A3S5FDF9"/>
<dbReference type="Gene3D" id="2.120.10.30">
    <property type="entry name" value="TolB, C-terminal domain"/>
    <property type="match status" value="1"/>
</dbReference>
<evidence type="ECO:0000313" key="2">
    <source>
        <dbReference type="Proteomes" id="UP000784294"/>
    </source>
</evidence>
<sequence>MNPGPYELNVPHQLALIEEHDAVCVADREHRRVICYSAGLQKPTDFASGISKERNEIPDSAGEYLFQLANDEYGPCFGVAYIPQSKNDYHFTTFFLSCHKLLQLNLSSSRETIFQSILPDLSLK</sequence>
<keyword evidence="2" id="KW-1185">Reference proteome</keyword>
<reference evidence="1" key="1">
    <citation type="submission" date="2018-11" db="EMBL/GenBank/DDBJ databases">
        <authorList>
            <consortium name="Pathogen Informatics"/>
        </authorList>
    </citation>
    <scope>NUCLEOTIDE SEQUENCE</scope>
</reference>